<protein>
    <submittedName>
        <fullName evidence="1">Uncharacterized protein</fullName>
    </submittedName>
</protein>
<dbReference type="RefSeq" id="WP_024905375.1">
    <property type="nucleotide sequence ID" value="NZ_CADFGU010000012.1"/>
</dbReference>
<sequence>MNEIHELIIEARIDGGVSRDHEARSRRANERARQVERAHLVDEIVRQVMQQLRADLAIENGRSW</sequence>
<name>A0A0F5JYE4_9BURK</name>
<proteinExistence type="predicted"/>
<comment type="caution">
    <text evidence="1">The sequence shown here is derived from an EMBL/GenBank/DDBJ whole genome shotgun (WGS) entry which is preliminary data.</text>
</comment>
<keyword evidence="2" id="KW-1185">Reference proteome</keyword>
<dbReference type="STRING" id="28092.WM40_15395"/>
<evidence type="ECO:0000313" key="1">
    <source>
        <dbReference type="EMBL" id="KKB62695.1"/>
    </source>
</evidence>
<dbReference type="EMBL" id="LAQU01000016">
    <property type="protein sequence ID" value="KKB62695.1"/>
    <property type="molecule type" value="Genomic_DNA"/>
</dbReference>
<reference evidence="1 2" key="1">
    <citation type="submission" date="2015-03" db="EMBL/GenBank/DDBJ databases">
        <title>Draft Genome Sequence of Burkholderia andropogonis type strain ICMP2807, isolated from Sorghum bicolor.</title>
        <authorList>
            <person name="Lopes-Santos L."/>
            <person name="Castro D.B."/>
            <person name="Ottoboni L.M."/>
            <person name="Park D."/>
            <person name="Weirc B.S."/>
            <person name="Destefano S.A."/>
        </authorList>
    </citation>
    <scope>NUCLEOTIDE SEQUENCE [LARGE SCALE GENOMIC DNA]</scope>
    <source>
        <strain evidence="1 2">ICMP2807</strain>
    </source>
</reference>
<organism evidence="1 2">
    <name type="scientific">Robbsia andropogonis</name>
    <dbReference type="NCBI Taxonomy" id="28092"/>
    <lineage>
        <taxon>Bacteria</taxon>
        <taxon>Pseudomonadati</taxon>
        <taxon>Pseudomonadota</taxon>
        <taxon>Betaproteobacteria</taxon>
        <taxon>Burkholderiales</taxon>
        <taxon>Burkholderiaceae</taxon>
        <taxon>Robbsia</taxon>
    </lineage>
</organism>
<accession>A0A0F5JYE4</accession>
<dbReference type="Pfam" id="PF19265">
    <property type="entry name" value="DUF5908"/>
    <property type="match status" value="1"/>
</dbReference>
<evidence type="ECO:0000313" key="2">
    <source>
        <dbReference type="Proteomes" id="UP000033618"/>
    </source>
</evidence>
<dbReference type="AlphaFoldDB" id="A0A0F5JYE4"/>
<dbReference type="InterPro" id="IPR045459">
    <property type="entry name" value="DUF5908"/>
</dbReference>
<gene>
    <name evidence="1" type="ORF">WM40_15395</name>
</gene>
<dbReference type="Proteomes" id="UP000033618">
    <property type="component" value="Unassembled WGS sequence"/>
</dbReference>
<dbReference type="PATRIC" id="fig|28092.6.peg.3635"/>